<dbReference type="EMBL" id="CP045997">
    <property type="protein sequence ID" value="QHV98731.1"/>
    <property type="molecule type" value="Genomic_DNA"/>
</dbReference>
<feature type="domain" description="Integrase catalytic" evidence="1">
    <location>
        <begin position="3"/>
        <end position="137"/>
    </location>
</feature>
<organism evidence="2 3">
    <name type="scientific">Spirosoma endbachense</name>
    <dbReference type="NCBI Taxonomy" id="2666025"/>
    <lineage>
        <taxon>Bacteria</taxon>
        <taxon>Pseudomonadati</taxon>
        <taxon>Bacteroidota</taxon>
        <taxon>Cytophagia</taxon>
        <taxon>Cytophagales</taxon>
        <taxon>Cytophagaceae</taxon>
        <taxon>Spirosoma</taxon>
    </lineage>
</organism>
<dbReference type="PANTHER" id="PTHR47515:SF2">
    <property type="entry name" value="INTEGRASE CORE DOMAIN PROTEIN"/>
    <property type="match status" value="1"/>
</dbReference>
<evidence type="ECO:0000259" key="1">
    <source>
        <dbReference type="PROSITE" id="PS50994"/>
    </source>
</evidence>
<dbReference type="Pfam" id="PF00665">
    <property type="entry name" value="rve"/>
    <property type="match status" value="1"/>
</dbReference>
<reference evidence="2 3" key="1">
    <citation type="submission" date="2019-11" db="EMBL/GenBank/DDBJ databases">
        <title>Spirosoma endbachense sp. nov., isolated from a natural salt meadow.</title>
        <authorList>
            <person name="Rojas J."/>
            <person name="Ambika Manirajan B."/>
            <person name="Ratering S."/>
            <person name="Suarez C."/>
            <person name="Geissler-Plaum R."/>
            <person name="Schnell S."/>
        </authorList>
    </citation>
    <scope>NUCLEOTIDE SEQUENCE [LARGE SCALE GENOMIC DNA]</scope>
    <source>
        <strain evidence="2 3">I-24</strain>
    </source>
</reference>
<dbReference type="Proteomes" id="UP000464577">
    <property type="component" value="Chromosome"/>
</dbReference>
<evidence type="ECO:0000313" key="2">
    <source>
        <dbReference type="EMBL" id="QHV98731.1"/>
    </source>
</evidence>
<dbReference type="Gene3D" id="3.30.420.10">
    <property type="entry name" value="Ribonuclease H-like superfamily/Ribonuclease H"/>
    <property type="match status" value="1"/>
</dbReference>
<dbReference type="InterPro" id="IPR001584">
    <property type="entry name" value="Integrase_cat-core"/>
</dbReference>
<dbReference type="AlphaFoldDB" id="A0A6P1VZX3"/>
<dbReference type="InterPro" id="IPR012337">
    <property type="entry name" value="RNaseH-like_sf"/>
</dbReference>
<evidence type="ECO:0000313" key="3">
    <source>
        <dbReference type="Proteomes" id="UP000464577"/>
    </source>
</evidence>
<accession>A0A6P1VZX3</accession>
<dbReference type="SUPFAM" id="SSF53098">
    <property type="entry name" value="Ribonuclease H-like"/>
    <property type="match status" value="1"/>
</dbReference>
<protein>
    <submittedName>
        <fullName evidence="2">DDE-type integrase/transposase/recombinase</fullName>
    </submittedName>
</protein>
<proteinExistence type="predicted"/>
<gene>
    <name evidence="2" type="ORF">GJR95_28650</name>
</gene>
<name>A0A6P1VZX3_9BACT</name>
<sequence length="137" mass="16217">MNLLILSGPRLRLDIKAIYVHARRAHAQVLTVLDVFSRWTMGQLIKWTMRQEDVVALFETLFERYGLPTQLYVRNDNGSQFVADLVRTYFRDRHVIQEFTKPAPPKQHAHIESYHSILERAVCKRYEFESLGQAMRR</sequence>
<keyword evidence="3" id="KW-1185">Reference proteome</keyword>
<dbReference type="InterPro" id="IPR036397">
    <property type="entry name" value="RNaseH_sf"/>
</dbReference>
<dbReference type="PROSITE" id="PS50994">
    <property type="entry name" value="INTEGRASE"/>
    <property type="match status" value="1"/>
</dbReference>
<dbReference type="KEGG" id="senf:GJR95_28650"/>
<dbReference type="PANTHER" id="PTHR47515">
    <property type="entry name" value="LOW CALCIUM RESPONSE LOCUS PROTEIN T"/>
    <property type="match status" value="1"/>
</dbReference>
<dbReference type="GO" id="GO:0015074">
    <property type="term" value="P:DNA integration"/>
    <property type="evidence" value="ECO:0007669"/>
    <property type="project" value="InterPro"/>
</dbReference>
<dbReference type="GO" id="GO:0003676">
    <property type="term" value="F:nucleic acid binding"/>
    <property type="evidence" value="ECO:0007669"/>
    <property type="project" value="InterPro"/>
</dbReference>